<dbReference type="AlphaFoldDB" id="A0AA38FVG3"/>
<gene>
    <name evidence="1" type="ORF">KI387_025843</name>
</gene>
<evidence type="ECO:0000313" key="1">
    <source>
        <dbReference type="EMBL" id="KAH9310808.1"/>
    </source>
</evidence>
<comment type="caution">
    <text evidence="1">The sequence shown here is derived from an EMBL/GenBank/DDBJ whole genome shotgun (WGS) entry which is preliminary data.</text>
</comment>
<reference evidence="1 2" key="1">
    <citation type="journal article" date="2021" name="Nat. Plants">
        <title>The Taxus genome provides insights into paclitaxel biosynthesis.</title>
        <authorList>
            <person name="Xiong X."/>
            <person name="Gou J."/>
            <person name="Liao Q."/>
            <person name="Li Y."/>
            <person name="Zhou Q."/>
            <person name="Bi G."/>
            <person name="Li C."/>
            <person name="Du R."/>
            <person name="Wang X."/>
            <person name="Sun T."/>
            <person name="Guo L."/>
            <person name="Liang H."/>
            <person name="Lu P."/>
            <person name="Wu Y."/>
            <person name="Zhang Z."/>
            <person name="Ro D.K."/>
            <person name="Shang Y."/>
            <person name="Huang S."/>
            <person name="Yan J."/>
        </authorList>
    </citation>
    <scope>NUCLEOTIDE SEQUENCE [LARGE SCALE GENOMIC DNA]</scope>
    <source>
        <strain evidence="1">Ta-2019</strain>
    </source>
</reference>
<accession>A0AA38FVG3</accession>
<dbReference type="EMBL" id="JAHRHJ020000006">
    <property type="protein sequence ID" value="KAH9310808.1"/>
    <property type="molecule type" value="Genomic_DNA"/>
</dbReference>
<protein>
    <submittedName>
        <fullName evidence="1">Uncharacterized protein</fullName>
    </submittedName>
</protein>
<organism evidence="1 2">
    <name type="scientific">Taxus chinensis</name>
    <name type="common">Chinese yew</name>
    <name type="synonym">Taxus wallichiana var. chinensis</name>
    <dbReference type="NCBI Taxonomy" id="29808"/>
    <lineage>
        <taxon>Eukaryota</taxon>
        <taxon>Viridiplantae</taxon>
        <taxon>Streptophyta</taxon>
        <taxon>Embryophyta</taxon>
        <taxon>Tracheophyta</taxon>
        <taxon>Spermatophyta</taxon>
        <taxon>Pinopsida</taxon>
        <taxon>Pinidae</taxon>
        <taxon>Conifers II</taxon>
        <taxon>Cupressales</taxon>
        <taxon>Taxaceae</taxon>
        <taxon>Taxus</taxon>
    </lineage>
</organism>
<dbReference type="Proteomes" id="UP000824469">
    <property type="component" value="Unassembled WGS sequence"/>
</dbReference>
<name>A0AA38FVG3_TAXCH</name>
<evidence type="ECO:0000313" key="2">
    <source>
        <dbReference type="Proteomes" id="UP000824469"/>
    </source>
</evidence>
<sequence>VGNAMAQSTKLVSSVTSIHVATPLSGTLGLSSRKSTSSCRPLNLSVCKQILACQMTSENNQDSTTILDR</sequence>
<proteinExistence type="predicted"/>
<feature type="non-terminal residue" evidence="1">
    <location>
        <position position="69"/>
    </location>
</feature>
<keyword evidence="2" id="KW-1185">Reference proteome</keyword>
<feature type="non-terminal residue" evidence="1">
    <location>
        <position position="1"/>
    </location>
</feature>